<dbReference type="NCBIfam" id="TIGR00247">
    <property type="entry name" value="endolytic transglycosylase MltG"/>
    <property type="match status" value="1"/>
</dbReference>
<keyword evidence="1 7" id="KW-1003">Cell membrane</keyword>
<proteinExistence type="inferred from homology"/>
<accession>A0A1G5SAW3</accession>
<evidence type="ECO:0000256" key="1">
    <source>
        <dbReference type="ARBA" id="ARBA00022475"/>
    </source>
</evidence>
<dbReference type="PANTHER" id="PTHR30518:SF2">
    <property type="entry name" value="ENDOLYTIC MUREIN TRANSGLYCOSYLASE"/>
    <property type="match status" value="1"/>
</dbReference>
<evidence type="ECO:0000256" key="5">
    <source>
        <dbReference type="ARBA" id="ARBA00023239"/>
    </source>
</evidence>
<comment type="similarity">
    <text evidence="7">Belongs to the transglycosylase MltG family.</text>
</comment>
<dbReference type="STRING" id="51642.NSMM_150082"/>
<name>A0A1G5SAW3_9PROT</name>
<dbReference type="GO" id="GO:0008932">
    <property type="term" value="F:lytic endotransglycosylase activity"/>
    <property type="evidence" value="ECO:0007669"/>
    <property type="project" value="UniProtKB-UniRule"/>
</dbReference>
<comment type="function">
    <text evidence="7">Functions as a peptidoglycan terminase that cleaves nascent peptidoglycan strands endolytically to terminate their elongation.</text>
</comment>
<dbReference type="OrthoDB" id="9814591at2"/>
<keyword evidence="2 7" id="KW-0812">Transmembrane</keyword>
<gene>
    <name evidence="7" type="primary">mltG</name>
    <name evidence="8" type="ORF">NSMM_150082</name>
</gene>
<keyword evidence="7" id="KW-0997">Cell inner membrane</keyword>
<dbReference type="Gene3D" id="3.30.160.60">
    <property type="entry name" value="Classic Zinc Finger"/>
    <property type="match status" value="1"/>
</dbReference>
<dbReference type="RefSeq" id="WP_090283740.1">
    <property type="nucleotide sequence ID" value="NZ_FMWO01000020.1"/>
</dbReference>
<dbReference type="Proteomes" id="UP000198729">
    <property type="component" value="Unassembled WGS sequence"/>
</dbReference>
<comment type="catalytic activity">
    <reaction evidence="7">
        <text>a peptidoglycan chain = a peptidoglycan chain with N-acetyl-1,6-anhydromuramyl-[peptide] at the reducing end + a peptidoglycan chain with N-acetylglucosamine at the non-reducing end.</text>
        <dbReference type="EC" id="4.2.2.29"/>
    </reaction>
</comment>
<protein>
    <recommendedName>
        <fullName evidence="7">Endolytic murein transglycosylase</fullName>
        <ecNumber evidence="7">4.2.2.29</ecNumber>
    </recommendedName>
    <alternativeName>
        <fullName evidence="7">Peptidoglycan lytic transglycosylase</fullName>
    </alternativeName>
    <alternativeName>
        <fullName evidence="7">Peptidoglycan polymerization terminase</fullName>
    </alternativeName>
</protein>
<keyword evidence="4 7" id="KW-0472">Membrane</keyword>
<dbReference type="GO" id="GO:0009252">
    <property type="term" value="P:peptidoglycan biosynthetic process"/>
    <property type="evidence" value="ECO:0007669"/>
    <property type="project" value="UniProtKB-UniRule"/>
</dbReference>
<evidence type="ECO:0000256" key="7">
    <source>
        <dbReference type="HAMAP-Rule" id="MF_02065"/>
    </source>
</evidence>
<keyword evidence="3 7" id="KW-1133">Transmembrane helix</keyword>
<dbReference type="GO" id="GO:0005886">
    <property type="term" value="C:plasma membrane"/>
    <property type="evidence" value="ECO:0007669"/>
    <property type="project" value="UniProtKB-UniRule"/>
</dbReference>
<evidence type="ECO:0000256" key="2">
    <source>
        <dbReference type="ARBA" id="ARBA00022692"/>
    </source>
</evidence>
<dbReference type="AlphaFoldDB" id="A0A1G5SAW3"/>
<dbReference type="Gene3D" id="3.30.1490.480">
    <property type="entry name" value="Endolytic murein transglycosylase"/>
    <property type="match status" value="1"/>
</dbReference>
<organism evidence="8 9">
    <name type="scientific">Nitrosomonas mobilis</name>
    <dbReference type="NCBI Taxonomy" id="51642"/>
    <lineage>
        <taxon>Bacteria</taxon>
        <taxon>Pseudomonadati</taxon>
        <taxon>Pseudomonadota</taxon>
        <taxon>Betaproteobacteria</taxon>
        <taxon>Nitrosomonadales</taxon>
        <taxon>Nitrosomonadaceae</taxon>
        <taxon>Nitrosomonas</taxon>
    </lineage>
</organism>
<dbReference type="EC" id="4.2.2.29" evidence="7"/>
<dbReference type="PANTHER" id="PTHR30518">
    <property type="entry name" value="ENDOLYTIC MUREIN TRANSGLYCOSYLASE"/>
    <property type="match status" value="1"/>
</dbReference>
<feature type="site" description="Important for catalytic activity" evidence="7">
    <location>
        <position position="221"/>
    </location>
</feature>
<dbReference type="CDD" id="cd08010">
    <property type="entry name" value="MltG_like"/>
    <property type="match status" value="1"/>
</dbReference>
<dbReference type="Pfam" id="PF02618">
    <property type="entry name" value="YceG"/>
    <property type="match status" value="1"/>
</dbReference>
<evidence type="ECO:0000256" key="3">
    <source>
        <dbReference type="ARBA" id="ARBA00022989"/>
    </source>
</evidence>
<reference evidence="8 9" key="1">
    <citation type="submission" date="2016-10" db="EMBL/GenBank/DDBJ databases">
        <authorList>
            <person name="de Groot N.N."/>
        </authorList>
    </citation>
    <scope>NUCLEOTIDE SEQUENCE [LARGE SCALE GENOMIC DNA]</scope>
    <source>
        <strain evidence="8">1</strain>
    </source>
</reference>
<dbReference type="EMBL" id="FMWO01000020">
    <property type="protein sequence ID" value="SCZ84344.1"/>
    <property type="molecule type" value="Genomic_DNA"/>
</dbReference>
<dbReference type="InterPro" id="IPR003770">
    <property type="entry name" value="MLTG-like"/>
</dbReference>
<evidence type="ECO:0000313" key="9">
    <source>
        <dbReference type="Proteomes" id="UP000198729"/>
    </source>
</evidence>
<evidence type="ECO:0000256" key="6">
    <source>
        <dbReference type="ARBA" id="ARBA00023316"/>
    </source>
</evidence>
<dbReference type="GO" id="GO:0071555">
    <property type="term" value="P:cell wall organization"/>
    <property type="evidence" value="ECO:0007669"/>
    <property type="project" value="UniProtKB-KW"/>
</dbReference>
<evidence type="ECO:0000313" key="8">
    <source>
        <dbReference type="EMBL" id="SCZ84344.1"/>
    </source>
</evidence>
<evidence type="ECO:0000256" key="4">
    <source>
        <dbReference type="ARBA" id="ARBA00023136"/>
    </source>
</evidence>
<sequence length="349" mass="39233">MSNPGRLRQSLKLVVLTVLAGSLLLSAWTYSLLTTPTKDFPVPHEFSIPPGSSLRQIASKLSSAGMLPNDWSFLMLAYLMGQHTAIKAGNFELTEPLSPMELLNFLIQGRIKQYQITFIEGRTFAQWRQTLNEHPAIRHDSLQLDEQKILRLIEANAPGAEGLFFPDTYFFKKNDSDIAILKRAYHIMQAHLETAWRLRQPSLPLSNPYEGLVLASIIEKETSVAHERNLIAGVFINRLRLGMRLQTDPTVIYGLGDKFDGNLRKIDLQTDHPYNTYTRTGLPPTPIAMPSLASIQAAFNPADTKAIYFVARGDGTSYFSTTLAEHNRAVTQYQKTRNNRSSSQNLTIN</sequence>
<dbReference type="HAMAP" id="MF_02065">
    <property type="entry name" value="MltG"/>
    <property type="match status" value="1"/>
</dbReference>
<keyword evidence="9" id="KW-1185">Reference proteome</keyword>
<keyword evidence="6 7" id="KW-0961">Cell wall biogenesis/degradation</keyword>
<keyword evidence="5 7" id="KW-0456">Lyase</keyword>